<accession>A0A8L7SKV3</accession>
<dbReference type="WBParaSite" id="Bm10331.1">
    <property type="protein sequence ID" value="Bm10331.1"/>
    <property type="gene ID" value="WBGene00230592"/>
</dbReference>
<dbReference type="Proteomes" id="UP000006672">
    <property type="component" value="Unassembled WGS sequence"/>
</dbReference>
<reference evidence="1" key="1">
    <citation type="journal article" date="2007" name="Science">
        <title>Draft genome of the filarial nematode parasite Brugia malayi.</title>
        <authorList>
            <person name="Ghedin E."/>
            <person name="Wang S."/>
            <person name="Spiro D."/>
            <person name="Caler E."/>
            <person name="Zhao Q."/>
            <person name="Crabtree J."/>
            <person name="Allen J.E."/>
            <person name="Delcher A.L."/>
            <person name="Guiliano D.B."/>
            <person name="Miranda-Saavedra D."/>
            <person name="Angiuoli S.V."/>
            <person name="Creasy T."/>
            <person name="Amedeo P."/>
            <person name="Haas B."/>
            <person name="El-Sayed N.M."/>
            <person name="Wortman J.R."/>
            <person name="Feldblyum T."/>
            <person name="Tallon L."/>
            <person name="Schatz M."/>
            <person name="Shumway M."/>
            <person name="Koo H."/>
            <person name="Salzberg S.L."/>
            <person name="Schobel S."/>
            <person name="Pertea M."/>
            <person name="Pop M."/>
            <person name="White O."/>
            <person name="Barton G.J."/>
            <person name="Carlow C.K."/>
            <person name="Crawford M.J."/>
            <person name="Daub J."/>
            <person name="Dimmic M.W."/>
            <person name="Estes C.F."/>
            <person name="Foster J.M."/>
            <person name="Ganatra M."/>
            <person name="Gregory W.F."/>
            <person name="Johnson N.M."/>
            <person name="Jin J."/>
            <person name="Komuniecki R."/>
            <person name="Korf I."/>
            <person name="Kumar S."/>
            <person name="Laney S."/>
            <person name="Li B.W."/>
            <person name="Li W."/>
            <person name="Lindblom T.H."/>
            <person name="Lustigman S."/>
            <person name="Ma D."/>
            <person name="Maina C.V."/>
            <person name="Martin D.M."/>
            <person name="McCarter J.P."/>
            <person name="McReynolds L."/>
            <person name="Mitreva M."/>
            <person name="Nutman T.B."/>
            <person name="Parkinson J."/>
            <person name="Peregrin-Alvarez J.M."/>
            <person name="Poole C."/>
            <person name="Ren Q."/>
            <person name="Saunders L."/>
            <person name="Sluder A.E."/>
            <person name="Smith K."/>
            <person name="Stanke M."/>
            <person name="Unnasch T.R."/>
            <person name="Ware J."/>
            <person name="Wei A.D."/>
            <person name="Weil G."/>
            <person name="Williams D.J."/>
            <person name="Zhang Y."/>
            <person name="Williams S.A."/>
            <person name="Fraser-Liggett C."/>
            <person name="Slatko B."/>
            <person name="Blaxter M.L."/>
            <person name="Scott A.L."/>
        </authorList>
    </citation>
    <scope>NUCLEOTIDE SEQUENCE</scope>
    <source>
        <strain evidence="1">FR3</strain>
    </source>
</reference>
<sequence length="366" mass="41981">MYPRRLFYNFNNMHSTLSVSNESQECLDDHDNARGVHLIYSEYDCAPSETDVEIIEGAKQYWWQSSKSTGDEMNFYYNHAPHGTNNYCSPPYGKEVSLVYSEYDEPPSETSVDLSQIFNNRKIDGREVHLIYSDYDEPPSETDVEYDGRPWCSIFGNPALWKIREEGREMHLIYSDYTEPKSETIVEIENDNQSEIFDISNLETSDKEVNTAQEISWSTDNIYSVDTRNTISSDIYTRRPPKFRTLYASDSLEFIEQIGENEMINDEFKLFSSSDNDSIATEKSVISVQYLDNMEELLAFSNNSKFDSGSVNESTILEYLEAQELNTAKTDSSLVSIISTKYDTTLGNSFATDYNDSSNSVSFESI</sequence>
<protein>
    <submittedName>
        <fullName evidence="2">Bm10331</fullName>
    </submittedName>
</protein>
<keyword evidence="1" id="KW-1185">Reference proteome</keyword>
<evidence type="ECO:0000313" key="2">
    <source>
        <dbReference type="WBParaSite" id="Bm10331.1"/>
    </source>
</evidence>
<name>A0A8L7SKV3_BRUMA</name>
<organism evidence="1 2">
    <name type="scientific">Brugia malayi</name>
    <name type="common">Filarial nematode worm</name>
    <dbReference type="NCBI Taxonomy" id="6279"/>
    <lineage>
        <taxon>Eukaryota</taxon>
        <taxon>Metazoa</taxon>
        <taxon>Ecdysozoa</taxon>
        <taxon>Nematoda</taxon>
        <taxon>Chromadorea</taxon>
        <taxon>Rhabditida</taxon>
        <taxon>Spirurina</taxon>
        <taxon>Spiruromorpha</taxon>
        <taxon>Filarioidea</taxon>
        <taxon>Onchocercidae</taxon>
        <taxon>Brugia</taxon>
    </lineage>
</organism>
<dbReference type="AlphaFoldDB" id="A0A8L7SKV3"/>
<evidence type="ECO:0000313" key="1">
    <source>
        <dbReference type="Proteomes" id="UP000006672"/>
    </source>
</evidence>
<reference evidence="2" key="2">
    <citation type="submission" date="2022-04" db="UniProtKB">
        <authorList>
            <consortium name="WormBaseParasite"/>
        </authorList>
    </citation>
    <scope>IDENTIFICATION</scope>
</reference>
<proteinExistence type="predicted"/>